<organism evidence="1">
    <name type="scientific">viral metagenome</name>
    <dbReference type="NCBI Taxonomy" id="1070528"/>
    <lineage>
        <taxon>unclassified sequences</taxon>
        <taxon>metagenomes</taxon>
        <taxon>organismal metagenomes</taxon>
    </lineage>
</organism>
<proteinExistence type="predicted"/>
<evidence type="ECO:0000313" key="1">
    <source>
        <dbReference type="EMBL" id="QHS87256.1"/>
    </source>
</evidence>
<reference evidence="1" key="1">
    <citation type="journal article" date="2020" name="Nature">
        <title>Giant virus diversity and host interactions through global metagenomics.</title>
        <authorList>
            <person name="Schulz F."/>
            <person name="Roux S."/>
            <person name="Paez-Espino D."/>
            <person name="Jungbluth S."/>
            <person name="Walsh D.A."/>
            <person name="Denef V.J."/>
            <person name="McMahon K.D."/>
            <person name="Konstantinidis K.T."/>
            <person name="Eloe-Fadrosh E.A."/>
            <person name="Kyrpides N.C."/>
            <person name="Woyke T."/>
        </authorList>
    </citation>
    <scope>NUCLEOTIDE SEQUENCE</scope>
    <source>
        <strain evidence="1">GVMAG-M-3300009684-20</strain>
    </source>
</reference>
<dbReference type="AlphaFoldDB" id="A0A6C0B590"/>
<sequence>MNRLKTLYGWDSALRMTRQGQGPVAAFTCKSPQTSGMPGWLCLTRDESSTPVAYWVPRKPDAIPQIFRVVWDERCFEDTILRVEYTSTHMYIADVWMWNGTPMFKTRSFAQRNEFLKLAMAAYTPCPAFETRRVEHRDNATDIRGYEYYTDIHGEKGIFVEIKPETPVDKYEIVSTDIPDVYKVADVGYLRVQTLALSRHLRSLGSVFTLECVQNEDGTWTPRI</sequence>
<dbReference type="EMBL" id="MN739079">
    <property type="protein sequence ID" value="QHS87256.1"/>
    <property type="molecule type" value="Genomic_DNA"/>
</dbReference>
<name>A0A6C0B590_9ZZZZ</name>
<accession>A0A6C0B590</accession>
<protein>
    <submittedName>
        <fullName evidence="1">Uncharacterized protein</fullName>
    </submittedName>
</protein>